<dbReference type="Proteomes" id="UP001186944">
    <property type="component" value="Unassembled WGS sequence"/>
</dbReference>
<evidence type="ECO:0000313" key="5">
    <source>
        <dbReference type="Proteomes" id="UP001186944"/>
    </source>
</evidence>
<evidence type="ECO:0000256" key="2">
    <source>
        <dbReference type="SAM" id="MobiDB-lite"/>
    </source>
</evidence>
<dbReference type="EMBL" id="VSWD01000013">
    <property type="protein sequence ID" value="KAK3083819.1"/>
    <property type="molecule type" value="Genomic_DNA"/>
</dbReference>
<dbReference type="InterPro" id="IPR001878">
    <property type="entry name" value="Znf_CCHC"/>
</dbReference>
<accession>A0AA88XEI0</accession>
<feature type="region of interest" description="Disordered" evidence="2">
    <location>
        <begin position="1"/>
        <end position="28"/>
    </location>
</feature>
<dbReference type="PROSITE" id="PS50158">
    <property type="entry name" value="ZF_CCHC"/>
    <property type="match status" value="1"/>
</dbReference>
<gene>
    <name evidence="4" type="ORF">FSP39_003673</name>
</gene>
<dbReference type="AlphaFoldDB" id="A0AA88XEI0"/>
<proteinExistence type="predicted"/>
<sequence length="248" mass="27614">MITSDNEDDRLLQDNQNPPKSTPNPDIGVADAVSLLKSMLDNQFASLSQQLISEQKSNAQSLNKKLKESTSIKLKGEGNKVQFLFHKEILEDLDNLSDSLKGDKASIKSIRDIKAKLTKRNKLIRIADASPGGWRTVNEYECNDYASDSDDDRKIRSAENRALRAKRGRGNNRPVPYKVPSAAAGSAAQLTNAYHSTTTSSNFRPQHTYSGFRRTPQPTDVCFRCFQTGHWKSRCPLNQQTGASQANK</sequence>
<protein>
    <recommendedName>
        <fullName evidence="3">CCHC-type domain-containing protein</fullName>
    </recommendedName>
</protein>
<name>A0AA88XEI0_PINIB</name>
<keyword evidence="1" id="KW-0479">Metal-binding</keyword>
<dbReference type="GO" id="GO:0003676">
    <property type="term" value="F:nucleic acid binding"/>
    <property type="evidence" value="ECO:0007669"/>
    <property type="project" value="InterPro"/>
</dbReference>
<keyword evidence="5" id="KW-1185">Reference proteome</keyword>
<evidence type="ECO:0000313" key="4">
    <source>
        <dbReference type="EMBL" id="KAK3083819.1"/>
    </source>
</evidence>
<dbReference type="InterPro" id="IPR036875">
    <property type="entry name" value="Znf_CCHC_sf"/>
</dbReference>
<keyword evidence="1" id="KW-0863">Zinc-finger</keyword>
<organism evidence="4 5">
    <name type="scientific">Pinctada imbricata</name>
    <name type="common">Atlantic pearl-oyster</name>
    <name type="synonym">Pinctada martensii</name>
    <dbReference type="NCBI Taxonomy" id="66713"/>
    <lineage>
        <taxon>Eukaryota</taxon>
        <taxon>Metazoa</taxon>
        <taxon>Spiralia</taxon>
        <taxon>Lophotrochozoa</taxon>
        <taxon>Mollusca</taxon>
        <taxon>Bivalvia</taxon>
        <taxon>Autobranchia</taxon>
        <taxon>Pteriomorphia</taxon>
        <taxon>Pterioida</taxon>
        <taxon>Pterioidea</taxon>
        <taxon>Pteriidae</taxon>
        <taxon>Pinctada</taxon>
    </lineage>
</organism>
<comment type="caution">
    <text evidence="4">The sequence shown here is derived from an EMBL/GenBank/DDBJ whole genome shotgun (WGS) entry which is preliminary data.</text>
</comment>
<keyword evidence="1" id="KW-0862">Zinc</keyword>
<reference evidence="4" key="1">
    <citation type="submission" date="2019-08" db="EMBL/GenBank/DDBJ databases">
        <title>The improved chromosome-level genome for the pearl oyster Pinctada fucata martensii using PacBio sequencing and Hi-C.</title>
        <authorList>
            <person name="Zheng Z."/>
        </authorList>
    </citation>
    <scope>NUCLEOTIDE SEQUENCE</scope>
    <source>
        <strain evidence="4">ZZ-2019</strain>
        <tissue evidence="4">Adductor muscle</tissue>
    </source>
</reference>
<dbReference type="Gene3D" id="4.10.60.10">
    <property type="entry name" value="Zinc finger, CCHC-type"/>
    <property type="match status" value="1"/>
</dbReference>
<evidence type="ECO:0000259" key="3">
    <source>
        <dbReference type="PROSITE" id="PS50158"/>
    </source>
</evidence>
<feature type="domain" description="CCHC-type" evidence="3">
    <location>
        <begin position="222"/>
        <end position="236"/>
    </location>
</feature>
<evidence type="ECO:0000256" key="1">
    <source>
        <dbReference type="PROSITE-ProRule" id="PRU00047"/>
    </source>
</evidence>
<dbReference type="SMART" id="SM00343">
    <property type="entry name" value="ZnF_C2HC"/>
    <property type="match status" value="1"/>
</dbReference>
<dbReference type="SUPFAM" id="SSF57756">
    <property type="entry name" value="Retrovirus zinc finger-like domains"/>
    <property type="match status" value="1"/>
</dbReference>
<dbReference type="GO" id="GO:0008270">
    <property type="term" value="F:zinc ion binding"/>
    <property type="evidence" value="ECO:0007669"/>
    <property type="project" value="UniProtKB-KW"/>
</dbReference>